<comment type="caution">
    <text evidence="2">The sequence shown here is derived from an EMBL/GenBank/DDBJ whole genome shotgun (WGS) entry which is preliminary data.</text>
</comment>
<feature type="region of interest" description="Disordered" evidence="1">
    <location>
        <begin position="335"/>
        <end position="355"/>
    </location>
</feature>
<feature type="compositionally biased region" description="Acidic residues" evidence="1">
    <location>
        <begin position="526"/>
        <end position="535"/>
    </location>
</feature>
<proteinExistence type="predicted"/>
<feature type="compositionally biased region" description="Polar residues" evidence="1">
    <location>
        <begin position="200"/>
        <end position="242"/>
    </location>
</feature>
<feature type="compositionally biased region" description="Polar residues" evidence="1">
    <location>
        <begin position="255"/>
        <end position="270"/>
    </location>
</feature>
<feature type="region of interest" description="Disordered" evidence="1">
    <location>
        <begin position="506"/>
        <end position="535"/>
    </location>
</feature>
<keyword evidence="3" id="KW-1185">Reference proteome</keyword>
<feature type="region of interest" description="Disordered" evidence="1">
    <location>
        <begin position="129"/>
        <end position="284"/>
    </location>
</feature>
<gene>
    <name evidence="2" type="ORF">DB88DRAFT_537581</name>
</gene>
<sequence>MSHPYTFAIDKVSFTSPPSVPIGTPFKRLAWAHQSGQFTLVIRPSDYHLSLEFKGLAEPFNRTIPNTASRKIVNRPTITHDDRKIMFKYDWPIHTPASLGHLQERFQIVLKAPEQMPAILRILSTNFDTTRSGSQSRQTPQDTSASQQGRRPESQGSQLKRQKTDDFSETRMLPSRISAQSGLADTLGTDRLPSPILETQGPTTGSSHKPSVSPSNLSSQGHFQDMQPTHTKSPTTRLQEVSHSGKRTPEEETSDGSTATPMTSSGSNGVQDYIPLDPTPLTPQAGEKRLINLDSPLEPRINHVSVDVRSMPLSPSNLIGLETFTTEQEEDEADQELGGRFPPLQPPTRKTTTDILASPFPLGVTGTSRPNHHIGLPRGPDALMGGASGRETHALGTIGKGIYDMSEAEVESQIESVLHERGFLDLVEKVGAILTKRQFVQDQEFTTPPRPQPRHQAPYRQVQQTASLREDHMRIANFSNQVWHQGQNAQDLHVFAGYQGVWGEGGEDVSEVKQQQMHGTTKIPDDPFDAEMDSV</sequence>
<protein>
    <submittedName>
        <fullName evidence="2">Uncharacterized protein</fullName>
    </submittedName>
</protein>
<name>A0AAD9FX32_PAPLA</name>
<evidence type="ECO:0000256" key="1">
    <source>
        <dbReference type="SAM" id="MobiDB-lite"/>
    </source>
</evidence>
<feature type="compositionally biased region" description="Polar residues" evidence="1">
    <location>
        <begin position="129"/>
        <end position="159"/>
    </location>
</feature>
<organism evidence="2 3">
    <name type="scientific">Papiliotrema laurentii</name>
    <name type="common">Cryptococcus laurentii</name>
    <dbReference type="NCBI Taxonomy" id="5418"/>
    <lineage>
        <taxon>Eukaryota</taxon>
        <taxon>Fungi</taxon>
        <taxon>Dikarya</taxon>
        <taxon>Basidiomycota</taxon>
        <taxon>Agaricomycotina</taxon>
        <taxon>Tremellomycetes</taxon>
        <taxon>Tremellales</taxon>
        <taxon>Rhynchogastremaceae</taxon>
        <taxon>Papiliotrema</taxon>
    </lineage>
</organism>
<reference evidence="2" key="1">
    <citation type="submission" date="2023-02" db="EMBL/GenBank/DDBJ databases">
        <title>Identification and recombinant expression of a fungal hydrolase from Papiliotrema laurentii that hydrolyzes apple cutin and clears colloidal polyester polyurethane.</title>
        <authorList>
            <consortium name="DOE Joint Genome Institute"/>
            <person name="Roman V.A."/>
            <person name="Bojanowski C."/>
            <person name="Crable B.R."/>
            <person name="Wagner D.N."/>
            <person name="Hung C.S."/>
            <person name="Nadeau L.J."/>
            <person name="Schratz L."/>
            <person name="Haridas S."/>
            <person name="Pangilinan J."/>
            <person name="Lipzen A."/>
            <person name="Na H."/>
            <person name="Yan M."/>
            <person name="Ng V."/>
            <person name="Grigoriev I.V."/>
            <person name="Spatafora J.W."/>
            <person name="Barlow D."/>
            <person name="Biffinger J."/>
            <person name="Kelley-Loughnane N."/>
            <person name="Varaljay V.A."/>
            <person name="Crookes-Goodson W.J."/>
        </authorList>
    </citation>
    <scope>NUCLEOTIDE SEQUENCE</scope>
    <source>
        <strain evidence="2">5307AH</strain>
    </source>
</reference>
<evidence type="ECO:0000313" key="2">
    <source>
        <dbReference type="EMBL" id="KAK1927655.1"/>
    </source>
</evidence>
<evidence type="ECO:0000313" key="3">
    <source>
        <dbReference type="Proteomes" id="UP001182556"/>
    </source>
</evidence>
<dbReference type="EMBL" id="JAODAN010000001">
    <property type="protein sequence ID" value="KAK1927655.1"/>
    <property type="molecule type" value="Genomic_DNA"/>
</dbReference>
<dbReference type="AlphaFoldDB" id="A0AAD9FX32"/>
<accession>A0AAD9FX32</accession>
<dbReference type="Proteomes" id="UP001182556">
    <property type="component" value="Unassembled WGS sequence"/>
</dbReference>